<feature type="transmembrane region" description="Helical" evidence="2">
    <location>
        <begin position="136"/>
        <end position="155"/>
    </location>
</feature>
<feature type="transmembrane region" description="Helical" evidence="2">
    <location>
        <begin position="212"/>
        <end position="230"/>
    </location>
</feature>
<accession>A0ABU0BQ30</accession>
<comment type="caution">
    <text evidence="3">The sequence shown here is derived from an EMBL/GenBank/DDBJ whole genome shotgun (WGS) entry which is preliminary data.</text>
</comment>
<dbReference type="RefSeq" id="WP_307230047.1">
    <property type="nucleotide sequence ID" value="NZ_JAUSVF010000001.1"/>
</dbReference>
<feature type="transmembrane region" description="Helical" evidence="2">
    <location>
        <begin position="175"/>
        <end position="192"/>
    </location>
</feature>
<keyword evidence="2" id="KW-0472">Membrane</keyword>
<keyword evidence="2" id="KW-1133">Transmembrane helix</keyword>
<dbReference type="Proteomes" id="UP001230207">
    <property type="component" value="Unassembled WGS sequence"/>
</dbReference>
<keyword evidence="4" id="KW-1185">Reference proteome</keyword>
<proteinExistence type="predicted"/>
<evidence type="ECO:0000256" key="1">
    <source>
        <dbReference type="SAM" id="MobiDB-lite"/>
    </source>
</evidence>
<sequence>MSGTNVAEIIKGQTDFTGAEILTVYSKVSNTYAVYGTEERVMVQFADDEKLGSEQRLALAPLNPVRGEINGLIDGWRKTSTFRSHGNASKAKRFDRRTADALTVALQGDQAHAEELLRGVKADILEERTSIGRTEYLIVATISTVIVFFLFWLFSRSAASADSVSFGGFIAQNDIWLAVNLGCLGALFSIALGIRSRDIRTDLQRRDNVVDAILRVMIGAVSAVILFSLFKSELVSVKLGDQAVSLDGTGGKTMHAAIIIAFLAGFAERLVGDFLSTTVLAGQSATTEVAVKAAAEAKEGASEQNPRGKQAADERRAPPVIDSVSHLHDDDGSDSCVCDLDLVADESTDDVELPEASGGIEKAA</sequence>
<organism evidence="3 4">
    <name type="scientific">Pararhizobium capsulatum DSM 1112</name>
    <dbReference type="NCBI Taxonomy" id="1121113"/>
    <lineage>
        <taxon>Bacteria</taxon>
        <taxon>Pseudomonadati</taxon>
        <taxon>Pseudomonadota</taxon>
        <taxon>Alphaproteobacteria</taxon>
        <taxon>Hyphomicrobiales</taxon>
        <taxon>Rhizobiaceae</taxon>
        <taxon>Rhizobium/Agrobacterium group</taxon>
        <taxon>Pararhizobium</taxon>
    </lineage>
</organism>
<feature type="region of interest" description="Disordered" evidence="1">
    <location>
        <begin position="296"/>
        <end position="333"/>
    </location>
</feature>
<gene>
    <name evidence="3" type="ORF">QO002_002497</name>
</gene>
<protein>
    <submittedName>
        <fullName evidence="3">Uncharacterized protein</fullName>
    </submittedName>
</protein>
<evidence type="ECO:0000313" key="4">
    <source>
        <dbReference type="Proteomes" id="UP001230207"/>
    </source>
</evidence>
<keyword evidence="2" id="KW-0812">Transmembrane</keyword>
<dbReference type="EMBL" id="JAUSVF010000001">
    <property type="protein sequence ID" value="MDQ0320359.1"/>
    <property type="molecule type" value="Genomic_DNA"/>
</dbReference>
<name>A0ABU0BQ30_9HYPH</name>
<evidence type="ECO:0000256" key="2">
    <source>
        <dbReference type="SAM" id="Phobius"/>
    </source>
</evidence>
<reference evidence="3 4" key="1">
    <citation type="submission" date="2023-07" db="EMBL/GenBank/DDBJ databases">
        <title>Genomic Encyclopedia of Type Strains, Phase IV (KMG-IV): sequencing the most valuable type-strain genomes for metagenomic binning, comparative biology and taxonomic classification.</title>
        <authorList>
            <person name="Goeker M."/>
        </authorList>
    </citation>
    <scope>NUCLEOTIDE SEQUENCE [LARGE SCALE GENOMIC DNA]</scope>
    <source>
        <strain evidence="3 4">DSM 1112</strain>
    </source>
</reference>
<evidence type="ECO:0000313" key="3">
    <source>
        <dbReference type="EMBL" id="MDQ0320359.1"/>
    </source>
</evidence>